<accession>A0A246DUM0</accession>
<gene>
    <name evidence="3" type="ORF">B5E41_15070</name>
</gene>
<dbReference type="EMBL" id="MXPU01000009">
    <property type="protein sequence ID" value="OWO94007.1"/>
    <property type="molecule type" value="Genomic_DNA"/>
</dbReference>
<keyword evidence="1" id="KW-0175">Coiled coil</keyword>
<feature type="region of interest" description="Disordered" evidence="2">
    <location>
        <begin position="9"/>
        <end position="32"/>
    </location>
</feature>
<evidence type="ECO:0000313" key="4">
    <source>
        <dbReference type="Proteomes" id="UP000197269"/>
    </source>
</evidence>
<protein>
    <submittedName>
        <fullName evidence="3">Uncharacterized protein</fullName>
    </submittedName>
</protein>
<sequence>MIKDQAAAFGAENNRGDAAASVPNGEEPTINPDLIRREGFANESEYRAYFATLGRDVSAPTEDHVGEPVRISGQRILESRLQELRWELEILRARLHGIRRQAATVVTENVRWADSSAHAQLGDQPWLKLAGAMAGAFVVTRGLRRLPWGTVVTTALPLAVAAMNRKLARR</sequence>
<dbReference type="AlphaFoldDB" id="A0A246DUM0"/>
<dbReference type="Proteomes" id="UP000197269">
    <property type="component" value="Unassembled WGS sequence"/>
</dbReference>
<proteinExistence type="predicted"/>
<comment type="caution">
    <text evidence="3">The sequence shown here is derived from an EMBL/GenBank/DDBJ whole genome shotgun (WGS) entry which is preliminary data.</text>
</comment>
<name>A0A246DUM0_9HYPH</name>
<evidence type="ECO:0000256" key="1">
    <source>
        <dbReference type="SAM" id="Coils"/>
    </source>
</evidence>
<organism evidence="3 4">
    <name type="scientific">Rhizobium esperanzae</name>
    <dbReference type="NCBI Taxonomy" id="1967781"/>
    <lineage>
        <taxon>Bacteria</taxon>
        <taxon>Pseudomonadati</taxon>
        <taxon>Pseudomonadota</taxon>
        <taxon>Alphaproteobacteria</taxon>
        <taxon>Hyphomicrobiales</taxon>
        <taxon>Rhizobiaceae</taxon>
        <taxon>Rhizobium/Agrobacterium group</taxon>
        <taxon>Rhizobium</taxon>
    </lineage>
</organism>
<dbReference type="RefSeq" id="WP_088394831.1">
    <property type="nucleotide sequence ID" value="NZ_MXPU01000009.1"/>
</dbReference>
<evidence type="ECO:0000256" key="2">
    <source>
        <dbReference type="SAM" id="MobiDB-lite"/>
    </source>
</evidence>
<feature type="coiled-coil region" evidence="1">
    <location>
        <begin position="74"/>
        <end position="101"/>
    </location>
</feature>
<evidence type="ECO:0000313" key="3">
    <source>
        <dbReference type="EMBL" id="OWO94007.1"/>
    </source>
</evidence>
<reference evidence="3 4" key="1">
    <citation type="submission" date="2017-03" db="EMBL/GenBank/DDBJ databases">
        <title>Genome of strain Rhizobium sp. CNPSo 668.</title>
        <authorList>
            <person name="Ribeiro R."/>
        </authorList>
    </citation>
    <scope>NUCLEOTIDE SEQUENCE [LARGE SCALE GENOMIC DNA]</scope>
    <source>
        <strain evidence="3 4">CNPSo 668</strain>
    </source>
</reference>